<feature type="transmembrane region" description="Helical" evidence="1">
    <location>
        <begin position="20"/>
        <end position="40"/>
    </location>
</feature>
<organism evidence="3">
    <name type="scientific">Glycine max</name>
    <name type="common">Soybean</name>
    <name type="synonym">Glycine hispida</name>
    <dbReference type="NCBI Taxonomy" id="3847"/>
    <lineage>
        <taxon>Eukaryota</taxon>
        <taxon>Viridiplantae</taxon>
        <taxon>Streptophyta</taxon>
        <taxon>Embryophyta</taxon>
        <taxon>Tracheophyta</taxon>
        <taxon>Spermatophyta</taxon>
        <taxon>Magnoliopsida</taxon>
        <taxon>eudicotyledons</taxon>
        <taxon>Gunneridae</taxon>
        <taxon>Pentapetalae</taxon>
        <taxon>rosids</taxon>
        <taxon>fabids</taxon>
        <taxon>Fabales</taxon>
        <taxon>Fabaceae</taxon>
        <taxon>Papilionoideae</taxon>
        <taxon>50 kb inversion clade</taxon>
        <taxon>NPAAA clade</taxon>
        <taxon>indigoferoid/millettioid clade</taxon>
        <taxon>Phaseoleae</taxon>
        <taxon>Glycine</taxon>
        <taxon>Glycine subgen. Soja</taxon>
    </lineage>
</organism>
<sequence>MLYYLTLGKFLALPQQNFLLFFFNILIVILIPSFSLAGMVRTRQIRSIFFISSVTEYYGVCADTVAGNPMLNKPDFSLEVYHV</sequence>
<dbReference type="EMBL" id="CM000838">
    <property type="protein sequence ID" value="KRH60227.1"/>
    <property type="molecule type" value="Genomic_DNA"/>
</dbReference>
<proteinExistence type="predicted"/>
<gene>
    <name evidence="2" type="ORF">GLYMA_05G227900</name>
</gene>
<evidence type="ECO:0000313" key="3">
    <source>
        <dbReference type="EnsemblPlants" id="KRH60227"/>
    </source>
</evidence>
<keyword evidence="1" id="KW-0812">Transmembrane</keyword>
<dbReference type="EnsemblPlants" id="KRH60227">
    <property type="protein sequence ID" value="KRH60227"/>
    <property type="gene ID" value="GLYMA_05G227900"/>
</dbReference>
<evidence type="ECO:0000313" key="2">
    <source>
        <dbReference type="EMBL" id="KRH60227.1"/>
    </source>
</evidence>
<name>K7KRQ9_SOYBN</name>
<protein>
    <submittedName>
        <fullName evidence="2 3">Uncharacterized protein</fullName>
    </submittedName>
</protein>
<dbReference type="HOGENOM" id="CLU_2547120_0_0_1"/>
<evidence type="ECO:0000313" key="4">
    <source>
        <dbReference type="Proteomes" id="UP000008827"/>
    </source>
</evidence>
<dbReference type="Gramene" id="KRH60227">
    <property type="protein sequence ID" value="KRH60227"/>
    <property type="gene ID" value="GLYMA_05G227900"/>
</dbReference>
<dbReference type="PaxDb" id="3847-GLYMA05G35755.1"/>
<keyword evidence="1" id="KW-0472">Membrane</keyword>
<reference evidence="2" key="3">
    <citation type="submission" date="2018-07" db="EMBL/GenBank/DDBJ databases">
        <title>WGS assembly of Glycine max.</title>
        <authorList>
            <person name="Schmutz J."/>
            <person name="Cannon S."/>
            <person name="Schlueter J."/>
            <person name="Ma J."/>
            <person name="Mitros T."/>
            <person name="Nelson W."/>
            <person name="Hyten D."/>
            <person name="Song Q."/>
            <person name="Thelen J."/>
            <person name="Cheng J."/>
            <person name="Xu D."/>
            <person name="Hellsten U."/>
            <person name="May G."/>
            <person name="Yu Y."/>
            <person name="Sakurai T."/>
            <person name="Umezawa T."/>
            <person name="Bhattacharyya M."/>
            <person name="Sandhu D."/>
            <person name="Valliyodan B."/>
            <person name="Lindquist E."/>
            <person name="Peto M."/>
            <person name="Grant D."/>
            <person name="Shu S."/>
            <person name="Goodstein D."/>
            <person name="Barry K."/>
            <person name="Futrell-Griggs M."/>
            <person name="Abernathy B."/>
            <person name="Du J."/>
            <person name="Tian Z."/>
            <person name="Zhu L."/>
            <person name="Gill N."/>
            <person name="Joshi T."/>
            <person name="Libault M."/>
            <person name="Sethuraman A."/>
            <person name="Zhang X."/>
            <person name="Shinozaki K."/>
            <person name="Nguyen H."/>
            <person name="Wing R."/>
            <person name="Cregan P."/>
            <person name="Specht J."/>
            <person name="Grimwood J."/>
            <person name="Rokhsar D."/>
            <person name="Stacey G."/>
            <person name="Shoemaker R."/>
            <person name="Jackson S."/>
        </authorList>
    </citation>
    <scope>NUCLEOTIDE SEQUENCE</scope>
    <source>
        <tissue evidence="2">Callus</tissue>
    </source>
</reference>
<dbReference type="Proteomes" id="UP000008827">
    <property type="component" value="Chromosome 5"/>
</dbReference>
<evidence type="ECO:0000256" key="1">
    <source>
        <dbReference type="SAM" id="Phobius"/>
    </source>
</evidence>
<reference evidence="3" key="2">
    <citation type="submission" date="2018-02" db="UniProtKB">
        <authorList>
            <consortium name="EnsemblPlants"/>
        </authorList>
    </citation>
    <scope>IDENTIFICATION</scope>
    <source>
        <strain evidence="3">Williams 82</strain>
    </source>
</reference>
<dbReference type="InParanoid" id="K7KRQ9"/>
<dbReference type="AlphaFoldDB" id="K7KRQ9"/>
<accession>K7KRQ9</accession>
<keyword evidence="4" id="KW-1185">Reference proteome</keyword>
<reference evidence="2 3" key="1">
    <citation type="journal article" date="2010" name="Nature">
        <title>Genome sequence of the palaeopolyploid soybean.</title>
        <authorList>
            <person name="Schmutz J."/>
            <person name="Cannon S.B."/>
            <person name="Schlueter J."/>
            <person name="Ma J."/>
            <person name="Mitros T."/>
            <person name="Nelson W."/>
            <person name="Hyten D.L."/>
            <person name="Song Q."/>
            <person name="Thelen J.J."/>
            <person name="Cheng J."/>
            <person name="Xu D."/>
            <person name="Hellsten U."/>
            <person name="May G.D."/>
            <person name="Yu Y."/>
            <person name="Sakurai T."/>
            <person name="Umezawa T."/>
            <person name="Bhattacharyya M.K."/>
            <person name="Sandhu D."/>
            <person name="Valliyodan B."/>
            <person name="Lindquist E."/>
            <person name="Peto M."/>
            <person name="Grant D."/>
            <person name="Shu S."/>
            <person name="Goodstein D."/>
            <person name="Barry K."/>
            <person name="Futrell-Griggs M."/>
            <person name="Abernathy B."/>
            <person name="Du J."/>
            <person name="Tian Z."/>
            <person name="Zhu L."/>
            <person name="Gill N."/>
            <person name="Joshi T."/>
            <person name="Libault M."/>
            <person name="Sethuraman A."/>
            <person name="Zhang X.-C."/>
            <person name="Shinozaki K."/>
            <person name="Nguyen H.T."/>
            <person name="Wing R.A."/>
            <person name="Cregan P."/>
            <person name="Specht J."/>
            <person name="Grimwood J."/>
            <person name="Rokhsar D."/>
            <person name="Stacey G."/>
            <person name="Shoemaker R.C."/>
            <person name="Jackson S.A."/>
        </authorList>
    </citation>
    <scope>NUCLEOTIDE SEQUENCE [LARGE SCALE GENOMIC DNA]</scope>
    <source>
        <strain evidence="3">cv. Williams 82</strain>
        <tissue evidence="2">Callus</tissue>
    </source>
</reference>
<keyword evidence="1" id="KW-1133">Transmembrane helix</keyword>